<organism evidence="2 3">
    <name type="scientific">Amycolatopsis keratiniphila</name>
    <dbReference type="NCBI Taxonomy" id="129921"/>
    <lineage>
        <taxon>Bacteria</taxon>
        <taxon>Bacillati</taxon>
        <taxon>Actinomycetota</taxon>
        <taxon>Actinomycetes</taxon>
        <taxon>Pseudonocardiales</taxon>
        <taxon>Pseudonocardiaceae</taxon>
        <taxon>Amycolatopsis</taxon>
        <taxon>Amycolatopsis japonica group</taxon>
    </lineage>
</organism>
<dbReference type="Proteomes" id="UP000013968">
    <property type="component" value="Chromosome"/>
</dbReference>
<keyword evidence="3" id="KW-1185">Reference proteome</keyword>
<name>R4SWH1_9PSEU</name>
<dbReference type="EMBL" id="CP003410">
    <property type="protein sequence ID" value="AGM06865.1"/>
    <property type="molecule type" value="Genomic_DNA"/>
</dbReference>
<feature type="transmembrane region" description="Helical" evidence="1">
    <location>
        <begin position="98"/>
        <end position="118"/>
    </location>
</feature>
<evidence type="ECO:0008006" key="4">
    <source>
        <dbReference type="Google" id="ProtNLM"/>
    </source>
</evidence>
<gene>
    <name evidence="2" type="ORF">AORI_4280</name>
</gene>
<feature type="transmembrane region" description="Helical" evidence="1">
    <location>
        <begin position="26"/>
        <end position="45"/>
    </location>
</feature>
<dbReference type="PATRIC" id="fig|1156913.3.peg.4366"/>
<keyword evidence="1" id="KW-0472">Membrane</keyword>
<reference evidence="2 3" key="1">
    <citation type="journal article" date="2013" name="BMC Genomics">
        <title>ContigScape: a Cytoscape plugin facilitating microbial genome gap closing.</title>
        <authorList>
            <person name="Tang B."/>
            <person name="Wang Q."/>
            <person name="Yang M."/>
            <person name="Xie F."/>
            <person name="Zhu Y."/>
            <person name="Zhuo Y."/>
            <person name="Wang S."/>
            <person name="Gao H."/>
            <person name="Ding X."/>
            <person name="Zhang L."/>
            <person name="Zhao G."/>
            <person name="Zheng H."/>
        </authorList>
    </citation>
    <scope>NUCLEOTIDE SEQUENCE [LARGE SCALE GENOMIC DNA]</scope>
    <source>
        <strain evidence="2 3">HCCB10007</strain>
    </source>
</reference>
<evidence type="ECO:0000256" key="1">
    <source>
        <dbReference type="SAM" id="Phobius"/>
    </source>
</evidence>
<accession>R4SWH1</accession>
<dbReference type="HOGENOM" id="CLU_104624_2_0_11"/>
<dbReference type="Pfam" id="PF14325">
    <property type="entry name" value="DUF4383"/>
    <property type="match status" value="1"/>
</dbReference>
<dbReference type="KEGG" id="aoi:AORI_4280"/>
<evidence type="ECO:0000313" key="2">
    <source>
        <dbReference type="EMBL" id="AGM06865.1"/>
    </source>
</evidence>
<protein>
    <recommendedName>
        <fullName evidence="4">DUF4383 domain-containing protein</fullName>
    </recommendedName>
</protein>
<dbReference type="RefSeq" id="WP_016334617.1">
    <property type="nucleotide sequence ID" value="NC_021252.1"/>
</dbReference>
<evidence type="ECO:0000313" key="3">
    <source>
        <dbReference type="Proteomes" id="UP000013968"/>
    </source>
</evidence>
<feature type="transmembrane region" description="Helical" evidence="1">
    <location>
        <begin position="134"/>
        <end position="153"/>
    </location>
</feature>
<keyword evidence="1" id="KW-0812">Transmembrane</keyword>
<keyword evidence="1" id="KW-1133">Transmembrane helix</keyword>
<feature type="transmembrane region" description="Helical" evidence="1">
    <location>
        <begin position="65"/>
        <end position="89"/>
    </location>
</feature>
<proteinExistence type="predicted"/>
<sequence length="168" mass="17854">MEREDTARGSYPAEQRESAARRPPQVAALVVGAAFLLVGVLGFIPGITTGYDGLEFAGHHSGARLFGVFAVSILHNLVHLLFGVVGVLASRKRAASRVFLMVGGGIYLLLWIVGLAIPQSSPGNFLPFNVADNWLHLGLGVGMIALGVLTTALERKAGDYPEPDLQHQ</sequence>
<dbReference type="AlphaFoldDB" id="R4SWH1"/>